<name>A0A2S2QYK5_9HEMI</name>
<organism evidence="1">
    <name type="scientific">Sipha flava</name>
    <name type="common">yellow sugarcane aphid</name>
    <dbReference type="NCBI Taxonomy" id="143950"/>
    <lineage>
        <taxon>Eukaryota</taxon>
        <taxon>Metazoa</taxon>
        <taxon>Ecdysozoa</taxon>
        <taxon>Arthropoda</taxon>
        <taxon>Hexapoda</taxon>
        <taxon>Insecta</taxon>
        <taxon>Pterygota</taxon>
        <taxon>Neoptera</taxon>
        <taxon>Paraneoptera</taxon>
        <taxon>Hemiptera</taxon>
        <taxon>Sternorrhyncha</taxon>
        <taxon>Aphidomorpha</taxon>
        <taxon>Aphidoidea</taxon>
        <taxon>Aphididae</taxon>
        <taxon>Sipha</taxon>
    </lineage>
</organism>
<sequence>MEIGKRCATRRDECCSRQSVGEKFAPYDIRPRSSGERFERVVRKIKHFSGPVEPPADVILGTSRRRVGRTLFMHVKWPTTSNSHVARRVAVTYGRRRRTSVSGYGKKK</sequence>
<reference evidence="1" key="1">
    <citation type="submission" date="2018-04" db="EMBL/GenBank/DDBJ databases">
        <title>Transcriptome assembly of Sipha flava.</title>
        <authorList>
            <person name="Scully E.D."/>
            <person name="Geib S.M."/>
            <person name="Palmer N.A."/>
            <person name="Koch K."/>
            <person name="Bradshaw J."/>
            <person name="Heng-Moss T."/>
            <person name="Sarath G."/>
        </authorList>
    </citation>
    <scope>NUCLEOTIDE SEQUENCE</scope>
</reference>
<protein>
    <submittedName>
        <fullName evidence="1">Uncharacterized protein</fullName>
    </submittedName>
</protein>
<dbReference type="EMBL" id="GGMS01013387">
    <property type="protein sequence ID" value="MBY82590.1"/>
    <property type="molecule type" value="Transcribed_RNA"/>
</dbReference>
<evidence type="ECO:0000313" key="1">
    <source>
        <dbReference type="EMBL" id="MBY82590.1"/>
    </source>
</evidence>
<dbReference type="AlphaFoldDB" id="A0A2S2QYK5"/>
<gene>
    <name evidence="1" type="ORF">g.174475</name>
</gene>
<proteinExistence type="predicted"/>
<accession>A0A2S2QYK5</accession>